<gene>
    <name evidence="1" type="ORF">SAE02_62920</name>
</gene>
<dbReference type="EMBL" id="BJYZ01000036">
    <property type="protein sequence ID" value="GEO42144.1"/>
    <property type="molecule type" value="Genomic_DNA"/>
</dbReference>
<comment type="caution">
    <text evidence="1">The sequence shown here is derived from an EMBL/GenBank/DDBJ whole genome shotgun (WGS) entry which is preliminary data.</text>
</comment>
<dbReference type="Proteomes" id="UP000321523">
    <property type="component" value="Unassembled WGS sequence"/>
</dbReference>
<dbReference type="AlphaFoldDB" id="A0A512E096"/>
<evidence type="ECO:0000313" key="2">
    <source>
        <dbReference type="Proteomes" id="UP000321523"/>
    </source>
</evidence>
<keyword evidence="2" id="KW-1185">Reference proteome</keyword>
<proteinExistence type="predicted"/>
<dbReference type="RefSeq" id="WP_044435753.1">
    <property type="nucleotide sequence ID" value="NZ_BJYZ01000036.1"/>
</dbReference>
<name>A0A512E096_9PROT</name>
<sequence length="93" mass="10225">MDRPDQFGPWMQGLDPAERLARLRSLRALVQLLAGPDHPLCEALAQAEVDPTDAAAIEAWEALMTMPTLRRRRILASLATLTRSTTRQGVSCG</sequence>
<evidence type="ECO:0000313" key="1">
    <source>
        <dbReference type="EMBL" id="GEO42144.1"/>
    </source>
</evidence>
<protein>
    <submittedName>
        <fullName evidence="1">Uncharacterized protein</fullName>
    </submittedName>
</protein>
<accession>A0A512E096</accession>
<organism evidence="1 2">
    <name type="scientific">Skermanella aerolata</name>
    <dbReference type="NCBI Taxonomy" id="393310"/>
    <lineage>
        <taxon>Bacteria</taxon>
        <taxon>Pseudomonadati</taxon>
        <taxon>Pseudomonadota</taxon>
        <taxon>Alphaproteobacteria</taxon>
        <taxon>Rhodospirillales</taxon>
        <taxon>Azospirillaceae</taxon>
        <taxon>Skermanella</taxon>
    </lineage>
</organism>
<reference evidence="1 2" key="1">
    <citation type="submission" date="2019-07" db="EMBL/GenBank/DDBJ databases">
        <title>Whole genome shotgun sequence of Skermanella aerolata NBRC 106429.</title>
        <authorList>
            <person name="Hosoyama A."/>
            <person name="Uohara A."/>
            <person name="Ohji S."/>
            <person name="Ichikawa N."/>
        </authorList>
    </citation>
    <scope>NUCLEOTIDE SEQUENCE [LARGE SCALE GENOMIC DNA]</scope>
    <source>
        <strain evidence="1 2">NBRC 106429</strain>
    </source>
</reference>